<evidence type="ECO:0008006" key="3">
    <source>
        <dbReference type="Google" id="ProtNLM"/>
    </source>
</evidence>
<proteinExistence type="predicted"/>
<dbReference type="Proteomes" id="UP000307440">
    <property type="component" value="Unassembled WGS sequence"/>
</dbReference>
<gene>
    <name evidence="1" type="ORF">FA15DRAFT_660177</name>
</gene>
<dbReference type="Pfam" id="PF14223">
    <property type="entry name" value="Retrotran_gag_2"/>
    <property type="match status" value="1"/>
</dbReference>
<dbReference type="AlphaFoldDB" id="A0A5C3KG83"/>
<dbReference type="OrthoDB" id="3032860at2759"/>
<dbReference type="STRING" id="230819.A0A5C3KG83"/>
<protein>
    <recommendedName>
        <fullName evidence="3">DUF4219 domain-containing protein</fullName>
    </recommendedName>
</protein>
<reference evidence="1 2" key="1">
    <citation type="journal article" date="2019" name="Nat. Ecol. Evol.">
        <title>Megaphylogeny resolves global patterns of mushroom evolution.</title>
        <authorList>
            <person name="Varga T."/>
            <person name="Krizsan K."/>
            <person name="Foldi C."/>
            <person name="Dima B."/>
            <person name="Sanchez-Garcia M."/>
            <person name="Sanchez-Ramirez S."/>
            <person name="Szollosi G.J."/>
            <person name="Szarkandi J.G."/>
            <person name="Papp V."/>
            <person name="Albert L."/>
            <person name="Andreopoulos W."/>
            <person name="Angelini C."/>
            <person name="Antonin V."/>
            <person name="Barry K.W."/>
            <person name="Bougher N.L."/>
            <person name="Buchanan P."/>
            <person name="Buyck B."/>
            <person name="Bense V."/>
            <person name="Catcheside P."/>
            <person name="Chovatia M."/>
            <person name="Cooper J."/>
            <person name="Damon W."/>
            <person name="Desjardin D."/>
            <person name="Finy P."/>
            <person name="Geml J."/>
            <person name="Haridas S."/>
            <person name="Hughes K."/>
            <person name="Justo A."/>
            <person name="Karasinski D."/>
            <person name="Kautmanova I."/>
            <person name="Kiss B."/>
            <person name="Kocsube S."/>
            <person name="Kotiranta H."/>
            <person name="LaButti K.M."/>
            <person name="Lechner B.E."/>
            <person name="Liimatainen K."/>
            <person name="Lipzen A."/>
            <person name="Lukacs Z."/>
            <person name="Mihaltcheva S."/>
            <person name="Morgado L.N."/>
            <person name="Niskanen T."/>
            <person name="Noordeloos M.E."/>
            <person name="Ohm R.A."/>
            <person name="Ortiz-Santana B."/>
            <person name="Ovrebo C."/>
            <person name="Racz N."/>
            <person name="Riley R."/>
            <person name="Savchenko A."/>
            <person name="Shiryaev A."/>
            <person name="Soop K."/>
            <person name="Spirin V."/>
            <person name="Szebenyi C."/>
            <person name="Tomsovsky M."/>
            <person name="Tulloss R.E."/>
            <person name="Uehling J."/>
            <person name="Grigoriev I.V."/>
            <person name="Vagvolgyi C."/>
            <person name="Papp T."/>
            <person name="Martin F.M."/>
            <person name="Miettinen O."/>
            <person name="Hibbett D.S."/>
            <person name="Nagy L.G."/>
        </authorList>
    </citation>
    <scope>NUCLEOTIDE SEQUENCE [LARGE SCALE GENOMIC DNA]</scope>
    <source>
        <strain evidence="1 2">CBS 121175</strain>
    </source>
</reference>
<accession>A0A5C3KG83</accession>
<sequence length="131" mass="14563">MSSSALNLVPTLSGNNWIQWSDLMTAYLQSQGLWLYVDGSINLPSLAADSASPSEKHAKLLTVLDWKKNDQMAIGAITLKISPSLKVHIKANSKDTWNELKDKFGSITHGTAYKWVMKRLNFRITGNGKQD</sequence>
<evidence type="ECO:0000313" key="1">
    <source>
        <dbReference type="EMBL" id="TFK19101.1"/>
    </source>
</evidence>
<name>A0A5C3KG83_COPMA</name>
<evidence type="ECO:0000313" key="2">
    <source>
        <dbReference type="Proteomes" id="UP000307440"/>
    </source>
</evidence>
<keyword evidence="2" id="KW-1185">Reference proteome</keyword>
<organism evidence="1 2">
    <name type="scientific">Coprinopsis marcescibilis</name>
    <name type="common">Agaric fungus</name>
    <name type="synonym">Psathyrella marcescibilis</name>
    <dbReference type="NCBI Taxonomy" id="230819"/>
    <lineage>
        <taxon>Eukaryota</taxon>
        <taxon>Fungi</taxon>
        <taxon>Dikarya</taxon>
        <taxon>Basidiomycota</taxon>
        <taxon>Agaricomycotina</taxon>
        <taxon>Agaricomycetes</taxon>
        <taxon>Agaricomycetidae</taxon>
        <taxon>Agaricales</taxon>
        <taxon>Agaricineae</taxon>
        <taxon>Psathyrellaceae</taxon>
        <taxon>Coprinopsis</taxon>
    </lineage>
</organism>
<dbReference type="EMBL" id="ML210360">
    <property type="protein sequence ID" value="TFK19101.1"/>
    <property type="molecule type" value="Genomic_DNA"/>
</dbReference>